<accession>A0A1A2T529</accession>
<dbReference type="EMBL" id="LZJU01000163">
    <property type="protein sequence ID" value="OBH69178.1"/>
    <property type="molecule type" value="Genomic_DNA"/>
</dbReference>
<gene>
    <name evidence="1" type="ORF">A5683_05530</name>
</gene>
<organism evidence="1 2">
    <name type="scientific">Mycobacterium mantenii</name>
    <dbReference type="NCBI Taxonomy" id="560555"/>
    <lineage>
        <taxon>Bacteria</taxon>
        <taxon>Bacillati</taxon>
        <taxon>Actinomycetota</taxon>
        <taxon>Actinomycetes</taxon>
        <taxon>Mycobacteriales</taxon>
        <taxon>Mycobacteriaceae</taxon>
        <taxon>Mycobacterium</taxon>
        <taxon>Mycobacterium avium complex (MAC)</taxon>
    </lineage>
</organism>
<dbReference type="Proteomes" id="UP000092389">
    <property type="component" value="Unassembled WGS sequence"/>
</dbReference>
<evidence type="ECO:0000313" key="2">
    <source>
        <dbReference type="Proteomes" id="UP000092389"/>
    </source>
</evidence>
<sequence length="95" mass="10301">MFVAVYSGHPGDQAEKGVSMSVTHLGGFATACQEAVRAVLHAITAQGEERRGHLSDAKVAVDMALRDAHSGEEWYLAQHLRQGIKDVETRLRDAS</sequence>
<name>A0A1A2SY88_MYCNT</name>
<protein>
    <submittedName>
        <fullName evidence="1">Uncharacterized protein</fullName>
    </submittedName>
</protein>
<accession>A0A1A2SY88</accession>
<reference evidence="1 2" key="1">
    <citation type="submission" date="2016-06" db="EMBL/GenBank/DDBJ databases">
        <authorList>
            <person name="Kjaerup R.B."/>
            <person name="Dalgaard T.S."/>
            <person name="Juul-Madsen H.R."/>
        </authorList>
    </citation>
    <scope>NUCLEOTIDE SEQUENCE [LARGE SCALE GENOMIC DNA]</scope>
    <source>
        <strain evidence="1 2">E152</strain>
    </source>
</reference>
<comment type="caution">
    <text evidence="1">The sequence shown here is derived from an EMBL/GenBank/DDBJ whole genome shotgun (WGS) entry which is preliminary data.</text>
</comment>
<dbReference type="AlphaFoldDB" id="A0A1A2SY88"/>
<evidence type="ECO:0000313" key="1">
    <source>
        <dbReference type="EMBL" id="OBH69178.1"/>
    </source>
</evidence>
<proteinExistence type="predicted"/>